<feature type="compositionally biased region" description="Polar residues" evidence="1">
    <location>
        <begin position="170"/>
        <end position="184"/>
    </location>
</feature>
<reference evidence="2" key="2">
    <citation type="submission" date="2021-10" db="EMBL/GenBank/DDBJ databases">
        <title>Phylogenomics reveals ancestral predisposition of the termite-cultivated fungus Termitomyces towards a domesticated lifestyle.</title>
        <authorList>
            <person name="Auxier B."/>
            <person name="Grum-Grzhimaylo A."/>
            <person name="Cardenas M.E."/>
            <person name="Lodge J.D."/>
            <person name="Laessoe T."/>
            <person name="Pedersen O."/>
            <person name="Smith M.E."/>
            <person name="Kuyper T.W."/>
            <person name="Franco-Molano E.A."/>
            <person name="Baroni T.J."/>
            <person name="Aanen D.K."/>
        </authorList>
    </citation>
    <scope>NUCLEOTIDE SEQUENCE</scope>
    <source>
        <strain evidence="2">D49</strain>
    </source>
</reference>
<dbReference type="EMBL" id="JABCKI010000001">
    <property type="protein sequence ID" value="KAG5654753.1"/>
    <property type="molecule type" value="Genomic_DNA"/>
</dbReference>
<feature type="region of interest" description="Disordered" evidence="1">
    <location>
        <begin position="315"/>
        <end position="352"/>
    </location>
</feature>
<evidence type="ECO:0000313" key="3">
    <source>
        <dbReference type="Proteomes" id="UP000717328"/>
    </source>
</evidence>
<feature type="compositionally biased region" description="Low complexity" evidence="1">
    <location>
        <begin position="198"/>
        <end position="207"/>
    </location>
</feature>
<protein>
    <submittedName>
        <fullName evidence="2">Uncharacterized protein</fullName>
    </submittedName>
</protein>
<evidence type="ECO:0000313" key="2">
    <source>
        <dbReference type="EMBL" id="KAG5654753.1"/>
    </source>
</evidence>
<reference evidence="2" key="1">
    <citation type="submission" date="2021-02" db="EMBL/GenBank/DDBJ databases">
        <authorList>
            <person name="Nieuwenhuis M."/>
            <person name="Van De Peppel L.J.J."/>
        </authorList>
    </citation>
    <scope>NUCLEOTIDE SEQUENCE</scope>
    <source>
        <strain evidence="2">D49</strain>
    </source>
</reference>
<keyword evidence="3" id="KW-1185">Reference proteome</keyword>
<gene>
    <name evidence="2" type="ORF">H0H81_003761</name>
</gene>
<feature type="compositionally biased region" description="Basic residues" evidence="1">
    <location>
        <begin position="142"/>
        <end position="153"/>
    </location>
</feature>
<dbReference type="OrthoDB" id="3269550at2759"/>
<feature type="compositionally biased region" description="Low complexity" evidence="1">
    <location>
        <begin position="330"/>
        <end position="339"/>
    </location>
</feature>
<feature type="compositionally biased region" description="Pro residues" evidence="1">
    <location>
        <begin position="185"/>
        <end position="197"/>
    </location>
</feature>
<dbReference type="AlphaFoldDB" id="A0A9P7GUL3"/>
<sequence length="471" mass="51388">MAILASWPARSQFSSILQLVSSPGPAISRHESMEDVYDLARFASSSSESMPDDVGHRSSSSSAHGSFRPPFLHTNSLLPKREFQAGPRLPPLPNYLPKSKGKRPGRLAQSVDYNRLTNVHPAHLPSAKRSIRSKSLSGNANPHRHRDNVRKSRPSLPDTCVDDALPIPTTPHTSSPRLQGSSPLHSPPSTPRNPPTRNPSSRSPSSTGSRDRRKSLDLGSVQAGIRRLKRSPSLWTIHTTYKSSLSDAEGRGRHIQNLRAEPQLTEEQKTLALKRARKITQVFGSEAPTEFIQIPECRVGPSPNYRDSLSTIISVGTVPSPNKPTRRRSASTSSISVAGARRRTSTSFDLTEPSTRPLLSIATIDSGSSIPSPRLSPLSSTMSANFRERRRRAAKLTQFFGVNYQDISESASQTFVASTPTQLLPTNTDSPILEVGVKVAAGRRFWGLSDGQMKNAEVADVLDKLRGLKAS</sequence>
<accession>A0A9P7GUL3</accession>
<organism evidence="2 3">
    <name type="scientific">Sphagnurus paluster</name>
    <dbReference type="NCBI Taxonomy" id="117069"/>
    <lineage>
        <taxon>Eukaryota</taxon>
        <taxon>Fungi</taxon>
        <taxon>Dikarya</taxon>
        <taxon>Basidiomycota</taxon>
        <taxon>Agaricomycotina</taxon>
        <taxon>Agaricomycetes</taxon>
        <taxon>Agaricomycetidae</taxon>
        <taxon>Agaricales</taxon>
        <taxon>Tricholomatineae</taxon>
        <taxon>Lyophyllaceae</taxon>
        <taxon>Sphagnurus</taxon>
    </lineage>
</organism>
<comment type="caution">
    <text evidence="2">The sequence shown here is derived from an EMBL/GenBank/DDBJ whole genome shotgun (WGS) entry which is preliminary data.</text>
</comment>
<name>A0A9P7GUL3_9AGAR</name>
<proteinExistence type="predicted"/>
<evidence type="ECO:0000256" key="1">
    <source>
        <dbReference type="SAM" id="MobiDB-lite"/>
    </source>
</evidence>
<feature type="region of interest" description="Disordered" evidence="1">
    <location>
        <begin position="46"/>
        <end position="224"/>
    </location>
</feature>
<dbReference type="Proteomes" id="UP000717328">
    <property type="component" value="Unassembled WGS sequence"/>
</dbReference>